<dbReference type="Proteomes" id="UP001066276">
    <property type="component" value="Chromosome 4_2"/>
</dbReference>
<evidence type="ECO:0000313" key="2">
    <source>
        <dbReference type="Proteomes" id="UP001066276"/>
    </source>
</evidence>
<organism evidence="1 2">
    <name type="scientific">Pleurodeles waltl</name>
    <name type="common">Iberian ribbed newt</name>
    <dbReference type="NCBI Taxonomy" id="8319"/>
    <lineage>
        <taxon>Eukaryota</taxon>
        <taxon>Metazoa</taxon>
        <taxon>Chordata</taxon>
        <taxon>Craniata</taxon>
        <taxon>Vertebrata</taxon>
        <taxon>Euteleostomi</taxon>
        <taxon>Amphibia</taxon>
        <taxon>Batrachia</taxon>
        <taxon>Caudata</taxon>
        <taxon>Salamandroidea</taxon>
        <taxon>Salamandridae</taxon>
        <taxon>Pleurodelinae</taxon>
        <taxon>Pleurodeles</taxon>
    </lineage>
</organism>
<sequence>MRPDGSSIAAVTGRSIQRAARAPAGHSLDAWRAIGSGSMAGGMQPGGHASTPRSVCGCVLLGWQRGQASSDTLIVCSSCWGPGLRDMTETGQCERDMSRPTETRKNRVLGTARKVFLFCFI</sequence>
<proteinExistence type="predicted"/>
<accession>A0AAV7SQS4</accession>
<comment type="caution">
    <text evidence="1">The sequence shown here is derived from an EMBL/GenBank/DDBJ whole genome shotgun (WGS) entry which is preliminary data.</text>
</comment>
<gene>
    <name evidence="1" type="ORF">NDU88_006750</name>
</gene>
<dbReference type="AlphaFoldDB" id="A0AAV7SQS4"/>
<protein>
    <submittedName>
        <fullName evidence="1">Uncharacterized protein</fullName>
    </submittedName>
</protein>
<evidence type="ECO:0000313" key="1">
    <source>
        <dbReference type="EMBL" id="KAJ1166346.1"/>
    </source>
</evidence>
<dbReference type="EMBL" id="JANPWB010000008">
    <property type="protein sequence ID" value="KAJ1166346.1"/>
    <property type="molecule type" value="Genomic_DNA"/>
</dbReference>
<reference evidence="1" key="1">
    <citation type="journal article" date="2022" name="bioRxiv">
        <title>Sequencing and chromosome-scale assembly of the giantPleurodeles waltlgenome.</title>
        <authorList>
            <person name="Brown T."/>
            <person name="Elewa A."/>
            <person name="Iarovenko S."/>
            <person name="Subramanian E."/>
            <person name="Araus A.J."/>
            <person name="Petzold A."/>
            <person name="Susuki M."/>
            <person name="Suzuki K.-i.T."/>
            <person name="Hayashi T."/>
            <person name="Toyoda A."/>
            <person name="Oliveira C."/>
            <person name="Osipova E."/>
            <person name="Leigh N.D."/>
            <person name="Simon A."/>
            <person name="Yun M.H."/>
        </authorList>
    </citation>
    <scope>NUCLEOTIDE SEQUENCE</scope>
    <source>
        <strain evidence="1">20211129_DDA</strain>
        <tissue evidence="1">Liver</tissue>
    </source>
</reference>
<keyword evidence="2" id="KW-1185">Reference proteome</keyword>
<name>A0AAV7SQS4_PLEWA</name>